<accession>A0A9Q9HEA9</accession>
<evidence type="ECO:0000313" key="2">
    <source>
        <dbReference type="Proteomes" id="UP001058713"/>
    </source>
</evidence>
<protein>
    <submittedName>
        <fullName evidence="1">Tetratricopeptide repeat-containing protein</fullName>
    </submittedName>
</protein>
<name>A0A9Q9HEA9_LEICA</name>
<dbReference type="RefSeq" id="WP_259971121.1">
    <property type="nucleotide sequence ID" value="NZ_CP081070.1"/>
</dbReference>
<dbReference type="KEGG" id="lcae:K3721_16275"/>
<dbReference type="Proteomes" id="UP001058713">
    <property type="component" value="Chromosome"/>
</dbReference>
<organism evidence="1 2">
    <name type="scientific">Leisingera caerulea</name>
    <name type="common">Phaeobacter caeruleus</name>
    <dbReference type="NCBI Taxonomy" id="506591"/>
    <lineage>
        <taxon>Bacteria</taxon>
        <taxon>Pseudomonadati</taxon>
        <taxon>Pseudomonadota</taxon>
        <taxon>Alphaproteobacteria</taxon>
        <taxon>Rhodobacterales</taxon>
        <taxon>Roseobacteraceae</taxon>
        <taxon>Leisingera</taxon>
    </lineage>
</organism>
<gene>
    <name evidence="1" type="ORF">K3721_16275</name>
</gene>
<dbReference type="AlphaFoldDB" id="A0A9Q9HEA9"/>
<proteinExistence type="predicted"/>
<evidence type="ECO:0000313" key="1">
    <source>
        <dbReference type="EMBL" id="UWQ53518.1"/>
    </source>
</evidence>
<dbReference type="EMBL" id="CP081070">
    <property type="protein sequence ID" value="UWQ53518.1"/>
    <property type="molecule type" value="Genomic_DNA"/>
</dbReference>
<reference evidence="1" key="1">
    <citation type="submission" date="2021-08" db="EMBL/GenBank/DDBJ databases">
        <authorList>
            <person name="Nwanade C."/>
            <person name="Wang M."/>
            <person name="Masoudi A."/>
            <person name="Yu Z."/>
            <person name="Liu J."/>
        </authorList>
    </citation>
    <scope>NUCLEOTIDE SEQUENCE</scope>
    <source>
        <strain evidence="1">S122</strain>
    </source>
</reference>
<sequence length="202" mass="22395">MSFTETNTSAPRIWGFKPDAERRAAREAGWSRADLAWERLMERALAAAAQGRVRPAVRLFRLADLLARIAFPAADLRRATAPANLAALQFRRGALEEAEGLQARALRIWAGAAEQVEAMQIAPRSRSSLFHLRMEALHRETFHANLKTRVGLIAEEAGETLRNLTSGRAALHRHASRWRGEKPAVFDGTRKVLGACLLLLDA</sequence>